<feature type="region of interest" description="Disordered" evidence="1">
    <location>
        <begin position="125"/>
        <end position="147"/>
    </location>
</feature>
<proteinExistence type="predicted"/>
<evidence type="ECO:0000256" key="1">
    <source>
        <dbReference type="SAM" id="MobiDB-lite"/>
    </source>
</evidence>
<accession>A0A2H1V826</accession>
<gene>
    <name evidence="2" type="ORF">SFRICE_031001</name>
</gene>
<organism evidence="2">
    <name type="scientific">Spodoptera frugiperda</name>
    <name type="common">Fall armyworm</name>
    <dbReference type="NCBI Taxonomy" id="7108"/>
    <lineage>
        <taxon>Eukaryota</taxon>
        <taxon>Metazoa</taxon>
        <taxon>Ecdysozoa</taxon>
        <taxon>Arthropoda</taxon>
        <taxon>Hexapoda</taxon>
        <taxon>Insecta</taxon>
        <taxon>Pterygota</taxon>
        <taxon>Neoptera</taxon>
        <taxon>Endopterygota</taxon>
        <taxon>Lepidoptera</taxon>
        <taxon>Glossata</taxon>
        <taxon>Ditrysia</taxon>
        <taxon>Noctuoidea</taxon>
        <taxon>Noctuidae</taxon>
        <taxon>Amphipyrinae</taxon>
        <taxon>Spodoptera</taxon>
    </lineage>
</organism>
<dbReference type="EMBL" id="ODYU01000915">
    <property type="protein sequence ID" value="SOQ36394.1"/>
    <property type="molecule type" value="Genomic_DNA"/>
</dbReference>
<evidence type="ECO:0000313" key="2">
    <source>
        <dbReference type="EMBL" id="SOQ36394.1"/>
    </source>
</evidence>
<name>A0A2H1V826_SPOFR</name>
<sequence length="147" mass="16273">MAAPKVFIVDRLISYYMGLITKIVKSGCTLYSGITCRNVHFCIPLLGGEPVAIYCAQFQTSWLDISTDVLDGWRVVIGPPVTSLTQRKRCFTSVFCEPVVSLRSSRPIRAKTWVSHTLNNHSPDCLRSSPPMDTHSTGGVNPKKRAC</sequence>
<protein>
    <submittedName>
        <fullName evidence="2">SFRICE_031001</fullName>
    </submittedName>
</protein>
<dbReference type="AlphaFoldDB" id="A0A2H1V826"/>
<reference evidence="2" key="1">
    <citation type="submission" date="2016-07" db="EMBL/GenBank/DDBJ databases">
        <authorList>
            <person name="Bretaudeau A."/>
        </authorList>
    </citation>
    <scope>NUCLEOTIDE SEQUENCE</scope>
    <source>
        <strain evidence="2">Rice</strain>
        <tissue evidence="2">Whole body</tissue>
    </source>
</reference>